<dbReference type="GeneID" id="36378805"/>
<evidence type="ECO:0000313" key="13">
    <source>
        <dbReference type="WBParaSite" id="SRAE_2000110900.1"/>
    </source>
</evidence>
<reference evidence="11 12" key="1">
    <citation type="submission" date="2014-09" db="EMBL/GenBank/DDBJ databases">
        <authorList>
            <person name="Martin A.A."/>
        </authorList>
    </citation>
    <scope>NUCLEOTIDE SEQUENCE</scope>
    <source>
        <strain evidence="12">ED321</strain>
        <strain evidence="11">ED321 Heterogonic</strain>
    </source>
</reference>
<evidence type="ECO:0000256" key="2">
    <source>
        <dbReference type="ARBA" id="ARBA00022603"/>
    </source>
</evidence>
<dbReference type="OrthoDB" id="1925287at2759"/>
<sequence length="350" mass="39462">MVNNDSDRMEIIEKRNSNFMHNEELIQDGDEVVIYMSYGELKSLKVKSGESFNMRFGHIHHSNLIGKPFGSRVQATAGFVYILRPIPALWTRCLPRRTQILYTPDIGAILMYLDLKPGSIVCESGTGSGSLSHQLATAIAPTGHLYTHDIDKLRVTKVIDEFQTHGLKDVTTAVMRNVCEVGFVVENKADAVFLDLPAPWEAISWAKKALSKERGGRIVSFSPCIEQVIKSCEVLRKEGFVQVETIEIIPKTMKSVELFNDNLKAFDKRVNIFTDSVERIIPCIKTNNYKIEKGKKRNFDGSIVEINEDDELERCDDADFSLTTKTIVSFPHSQPTHTGYLTHATLLPHF</sequence>
<dbReference type="EC" id="2.1.1.220" evidence="8"/>
<reference evidence="13" key="2">
    <citation type="submission" date="2020-12" db="UniProtKB">
        <authorList>
            <consortium name="WormBaseParasite"/>
        </authorList>
    </citation>
    <scope>IDENTIFICATION</scope>
</reference>
<keyword evidence="3 8" id="KW-0808">Transferase</keyword>
<dbReference type="InterPro" id="IPR014816">
    <property type="entry name" value="tRNA_MeTrfase_Gcd14"/>
</dbReference>
<dbReference type="Gene3D" id="3.10.330.20">
    <property type="match status" value="1"/>
</dbReference>
<dbReference type="AlphaFoldDB" id="A0A090L9H4"/>
<proteinExistence type="inferred from homology"/>
<evidence type="ECO:0000256" key="3">
    <source>
        <dbReference type="ARBA" id="ARBA00022679"/>
    </source>
</evidence>
<dbReference type="RefSeq" id="XP_024505641.1">
    <property type="nucleotide sequence ID" value="XM_024652022.1"/>
</dbReference>
<dbReference type="SUPFAM" id="SSF53335">
    <property type="entry name" value="S-adenosyl-L-methionine-dependent methyltransferases"/>
    <property type="match status" value="1"/>
</dbReference>
<gene>
    <name evidence="11 13 14" type="ORF">SRAE_2000110900</name>
</gene>
<dbReference type="PANTHER" id="PTHR12133">
    <property type="entry name" value="TRNA (ADENINE(58)-N(1))-METHYLTRANSFERASE"/>
    <property type="match status" value="1"/>
</dbReference>
<organism evidence="11">
    <name type="scientific">Strongyloides ratti</name>
    <name type="common">Parasitic roundworm</name>
    <dbReference type="NCBI Taxonomy" id="34506"/>
    <lineage>
        <taxon>Eukaryota</taxon>
        <taxon>Metazoa</taxon>
        <taxon>Ecdysozoa</taxon>
        <taxon>Nematoda</taxon>
        <taxon>Chromadorea</taxon>
        <taxon>Rhabditida</taxon>
        <taxon>Tylenchina</taxon>
        <taxon>Panagrolaimomorpha</taxon>
        <taxon>Strongyloidoidea</taxon>
        <taxon>Strongyloididae</taxon>
        <taxon>Strongyloides</taxon>
    </lineage>
</organism>
<keyword evidence="6 8" id="KW-0539">Nucleus</keyword>
<evidence type="ECO:0000256" key="1">
    <source>
        <dbReference type="ARBA" id="ARBA00004123"/>
    </source>
</evidence>
<name>A0A090L9H4_STRRB</name>
<comment type="catalytic activity">
    <reaction evidence="8">
        <text>adenosine(58) in tRNA + S-adenosyl-L-methionine = N(1)-methyladenosine(58) in tRNA + S-adenosyl-L-homocysteine + H(+)</text>
        <dbReference type="Rhea" id="RHEA:43152"/>
        <dbReference type="Rhea" id="RHEA-COMP:10365"/>
        <dbReference type="Rhea" id="RHEA-COMP:10366"/>
        <dbReference type="ChEBI" id="CHEBI:15378"/>
        <dbReference type="ChEBI" id="CHEBI:57856"/>
        <dbReference type="ChEBI" id="CHEBI:59789"/>
        <dbReference type="ChEBI" id="CHEBI:74411"/>
        <dbReference type="ChEBI" id="CHEBI:74491"/>
        <dbReference type="EC" id="2.1.1.220"/>
    </reaction>
</comment>
<evidence type="ECO:0000313" key="14">
    <source>
        <dbReference type="WormBase" id="SRAE_2000110900"/>
    </source>
</evidence>
<evidence type="ECO:0000256" key="7">
    <source>
        <dbReference type="ARBA" id="ARBA00048481"/>
    </source>
</evidence>
<feature type="domain" description="tRNA (adenine(58)-N(1))-methyltransferase catalytic subunit TRM61 C-terminal" evidence="10">
    <location>
        <begin position="78"/>
        <end position="345"/>
    </location>
</feature>
<evidence type="ECO:0000313" key="11">
    <source>
        <dbReference type="EMBL" id="CEF66441.1"/>
    </source>
</evidence>
<dbReference type="STRING" id="34506.A0A090L9H4"/>
<keyword evidence="4 8" id="KW-0949">S-adenosyl-L-methionine</keyword>
<evidence type="ECO:0000256" key="4">
    <source>
        <dbReference type="ARBA" id="ARBA00022691"/>
    </source>
</evidence>
<dbReference type="EMBL" id="LN609529">
    <property type="protein sequence ID" value="CEF66441.1"/>
    <property type="molecule type" value="Genomic_DNA"/>
</dbReference>
<evidence type="ECO:0000256" key="6">
    <source>
        <dbReference type="ARBA" id="ARBA00023242"/>
    </source>
</evidence>
<dbReference type="Pfam" id="PF08704">
    <property type="entry name" value="GCD14"/>
    <property type="match status" value="1"/>
</dbReference>
<dbReference type="PROSITE" id="PS51620">
    <property type="entry name" value="SAM_TRM61"/>
    <property type="match status" value="1"/>
</dbReference>
<evidence type="ECO:0000259" key="10">
    <source>
        <dbReference type="Pfam" id="PF08704"/>
    </source>
</evidence>
<evidence type="ECO:0000313" key="12">
    <source>
        <dbReference type="Proteomes" id="UP000035682"/>
    </source>
</evidence>
<comment type="similarity">
    <text evidence="8">Belongs to the class I-like SAM-binding methyltransferase superfamily. TRM61 family.</text>
</comment>
<dbReference type="GO" id="GO:0005634">
    <property type="term" value="C:nucleus"/>
    <property type="evidence" value="ECO:0007669"/>
    <property type="project" value="UniProtKB-SubCell"/>
</dbReference>
<dbReference type="GO" id="GO:0031515">
    <property type="term" value="C:tRNA (m1A) methyltransferase complex"/>
    <property type="evidence" value="ECO:0007669"/>
    <property type="project" value="UniProtKB-UniRule"/>
</dbReference>
<keyword evidence="12" id="KW-1185">Reference proteome</keyword>
<feature type="binding site" evidence="9">
    <location>
        <begin position="128"/>
        <end position="131"/>
    </location>
    <ligand>
        <name>S-adenosyl-L-methionine</name>
        <dbReference type="ChEBI" id="CHEBI:59789"/>
    </ligand>
</feature>
<comment type="function">
    <text evidence="8">Catalytic subunit of tRNA (adenine-N(1)-)-methyltransferase, which catalyzes the formation of N(1)-methyladenine at position 58 (m1A58) in initiator methionyl-tRNA.</text>
</comment>
<dbReference type="PANTHER" id="PTHR12133:SF2">
    <property type="entry name" value="TRNA (ADENINE(58)-N(1))-METHYLTRANSFERASE CATALYTIC SUBUNIT TRMT61A"/>
    <property type="match status" value="1"/>
</dbReference>
<dbReference type="Proteomes" id="UP000035682">
    <property type="component" value="Unplaced"/>
</dbReference>
<dbReference type="InterPro" id="IPR029063">
    <property type="entry name" value="SAM-dependent_MTases_sf"/>
</dbReference>
<evidence type="ECO:0000256" key="5">
    <source>
        <dbReference type="ARBA" id="ARBA00022694"/>
    </source>
</evidence>
<comment type="subcellular location">
    <subcellularLocation>
        <location evidence="1 8">Nucleus</location>
    </subcellularLocation>
</comment>
<feature type="binding site" evidence="9">
    <location>
        <position position="195"/>
    </location>
    <ligand>
        <name>S-adenosyl-L-methionine</name>
        <dbReference type="ChEBI" id="CHEBI:59789"/>
    </ligand>
</feature>
<dbReference type="GO" id="GO:0160107">
    <property type="term" value="F:tRNA (adenine(58)-N1)-methyltransferase activity"/>
    <property type="evidence" value="ECO:0007669"/>
    <property type="project" value="UniProtKB-EC"/>
</dbReference>
<evidence type="ECO:0000256" key="8">
    <source>
        <dbReference type="PIRNR" id="PIRNR017269"/>
    </source>
</evidence>
<protein>
    <recommendedName>
        <fullName evidence="8">tRNA (adenine(58)-N(1))-methyltransferase catalytic subunit TRMT61A</fullName>
        <ecNumber evidence="8">2.1.1.220</ecNumber>
    </recommendedName>
</protein>
<comment type="catalytic activity">
    <reaction evidence="7">
        <text>an adenosine in mRNA + S-adenosyl-L-methionine = an N(1)-methyladenosine in mRNA + S-adenosyl-L-homocysteine + H(+)</text>
        <dbReference type="Rhea" id="RHEA:55392"/>
        <dbReference type="Rhea" id="RHEA-COMP:12414"/>
        <dbReference type="Rhea" id="RHEA-COMP:12415"/>
        <dbReference type="ChEBI" id="CHEBI:15378"/>
        <dbReference type="ChEBI" id="CHEBI:57856"/>
        <dbReference type="ChEBI" id="CHEBI:59789"/>
        <dbReference type="ChEBI" id="CHEBI:74411"/>
        <dbReference type="ChEBI" id="CHEBI:74491"/>
    </reaction>
</comment>
<dbReference type="Gene3D" id="3.40.50.150">
    <property type="entry name" value="Vaccinia Virus protein VP39"/>
    <property type="match status" value="1"/>
</dbReference>
<keyword evidence="5 8" id="KW-0819">tRNA processing</keyword>
<dbReference type="CTD" id="36378805"/>
<dbReference type="GO" id="GO:0030488">
    <property type="term" value="P:tRNA methylation"/>
    <property type="evidence" value="ECO:0007669"/>
    <property type="project" value="InterPro"/>
</dbReference>
<keyword evidence="2 8" id="KW-0489">Methyltransferase</keyword>
<dbReference type="InterPro" id="IPR049470">
    <property type="entry name" value="TRM61_C"/>
</dbReference>
<dbReference type="WormBase" id="SRAE_2000110900">
    <property type="protein sequence ID" value="SRP10402"/>
    <property type="gene ID" value="WBGene00261311"/>
</dbReference>
<feature type="binding site" evidence="9">
    <location>
        <position position="149"/>
    </location>
    <ligand>
        <name>S-adenosyl-L-methionine</name>
        <dbReference type="ChEBI" id="CHEBI:59789"/>
    </ligand>
</feature>
<dbReference type="PIRSF" id="PIRSF017269">
    <property type="entry name" value="GCD14"/>
    <property type="match status" value="1"/>
</dbReference>
<accession>A0A090L9H4</accession>
<evidence type="ECO:0000256" key="9">
    <source>
        <dbReference type="PIRSR" id="PIRSR017269-1"/>
    </source>
</evidence>
<dbReference type="WBParaSite" id="SRAE_2000110900.1">
    <property type="protein sequence ID" value="SRAE_2000110900.1"/>
    <property type="gene ID" value="WBGene00261311"/>
</dbReference>